<dbReference type="EC" id="2.3.2.27" evidence="2"/>
<dbReference type="eggNOG" id="KOG4430">
    <property type="taxonomic scope" value="Eukaryota"/>
</dbReference>
<dbReference type="Gramene" id="Pp3c21_11960V3.3">
    <property type="protein sequence ID" value="Pp3c21_11960V3.3"/>
    <property type="gene ID" value="Pp3c21_11960"/>
</dbReference>
<dbReference type="SMART" id="SM00184">
    <property type="entry name" value="RING"/>
    <property type="match status" value="1"/>
</dbReference>
<dbReference type="InterPro" id="IPR013083">
    <property type="entry name" value="Znf_RING/FYVE/PHD"/>
</dbReference>
<dbReference type="PROSITE" id="PS00518">
    <property type="entry name" value="ZF_RING_1"/>
    <property type="match status" value="1"/>
</dbReference>
<feature type="compositionally biased region" description="Polar residues" evidence="10">
    <location>
        <begin position="33"/>
        <end position="45"/>
    </location>
</feature>
<dbReference type="GO" id="GO:0000209">
    <property type="term" value="P:protein polyubiquitination"/>
    <property type="evidence" value="ECO:0000318"/>
    <property type="project" value="GO_Central"/>
</dbReference>
<evidence type="ECO:0000256" key="6">
    <source>
        <dbReference type="ARBA" id="ARBA00022833"/>
    </source>
</evidence>
<reference evidence="13" key="3">
    <citation type="submission" date="2020-12" db="UniProtKB">
        <authorList>
            <consortium name="EnsemblPlants"/>
        </authorList>
    </citation>
    <scope>IDENTIFICATION</scope>
</reference>
<feature type="compositionally biased region" description="Basic residues" evidence="10">
    <location>
        <begin position="51"/>
        <end position="61"/>
    </location>
</feature>
<dbReference type="GO" id="GO:0006513">
    <property type="term" value="P:protein monoubiquitination"/>
    <property type="evidence" value="ECO:0000318"/>
    <property type="project" value="GO_Central"/>
</dbReference>
<dbReference type="OMA" id="RCFVESP"/>
<evidence type="ECO:0000256" key="8">
    <source>
        <dbReference type="ARBA" id="ARBA00023163"/>
    </source>
</evidence>
<keyword evidence="7" id="KW-0805">Transcription regulation</keyword>
<reference evidence="12 14" key="1">
    <citation type="journal article" date="2008" name="Science">
        <title>The Physcomitrella genome reveals evolutionary insights into the conquest of land by plants.</title>
        <authorList>
            <person name="Rensing S."/>
            <person name="Lang D."/>
            <person name="Zimmer A."/>
            <person name="Terry A."/>
            <person name="Salamov A."/>
            <person name="Shapiro H."/>
            <person name="Nishiyama T."/>
            <person name="Perroud P.-F."/>
            <person name="Lindquist E."/>
            <person name="Kamisugi Y."/>
            <person name="Tanahashi T."/>
            <person name="Sakakibara K."/>
            <person name="Fujita T."/>
            <person name="Oishi K."/>
            <person name="Shin-I T."/>
            <person name="Kuroki Y."/>
            <person name="Toyoda A."/>
            <person name="Suzuki Y."/>
            <person name="Hashimoto A."/>
            <person name="Yamaguchi K."/>
            <person name="Sugano A."/>
            <person name="Kohara Y."/>
            <person name="Fujiyama A."/>
            <person name="Anterola A."/>
            <person name="Aoki S."/>
            <person name="Ashton N."/>
            <person name="Barbazuk W.B."/>
            <person name="Barker E."/>
            <person name="Bennetzen J."/>
            <person name="Bezanilla M."/>
            <person name="Blankenship R."/>
            <person name="Cho S.H."/>
            <person name="Dutcher S."/>
            <person name="Estelle M."/>
            <person name="Fawcett J.A."/>
            <person name="Gundlach H."/>
            <person name="Hanada K."/>
            <person name="Heyl A."/>
            <person name="Hicks K.A."/>
            <person name="Hugh J."/>
            <person name="Lohr M."/>
            <person name="Mayer K."/>
            <person name="Melkozernov A."/>
            <person name="Murata T."/>
            <person name="Nelson D."/>
            <person name="Pils B."/>
            <person name="Prigge M."/>
            <person name="Reiss B."/>
            <person name="Renner T."/>
            <person name="Rombauts S."/>
            <person name="Rushton P."/>
            <person name="Sanderfoot A."/>
            <person name="Schween G."/>
            <person name="Shiu S.-H."/>
            <person name="Stueber K."/>
            <person name="Theodoulou F.L."/>
            <person name="Tu H."/>
            <person name="Van de Peer Y."/>
            <person name="Verrier P.J."/>
            <person name="Waters E."/>
            <person name="Wood A."/>
            <person name="Yang L."/>
            <person name="Cove D."/>
            <person name="Cuming A."/>
            <person name="Hasebe M."/>
            <person name="Lucas S."/>
            <person name="Mishler D.B."/>
            <person name="Reski R."/>
            <person name="Grigoriev I."/>
            <person name="Quatrano R.S."/>
            <person name="Boore J.L."/>
        </authorList>
    </citation>
    <scope>NUCLEOTIDE SEQUENCE [LARGE SCALE GENOMIC DNA]</scope>
    <source>
        <strain evidence="13 14">cv. Gransden 2004</strain>
    </source>
</reference>
<keyword evidence="3" id="KW-0808">Transferase</keyword>
<dbReference type="PROSITE" id="PS50089">
    <property type="entry name" value="ZF_RING_2"/>
    <property type="match status" value="1"/>
</dbReference>
<sequence length="443" mass="50802">MNTPRNVWLPGAGVWACLPPSSDVTDSVERDSSSPLKANGNSSQCCDWRVHGNHRRKRRRTSSSPASRSRKDTGLDLGYSVSRGKENNLVCMNAEVEESGPVFRDESIISRIRNGDQGASTSSQEVMCPICLANIEESTEAVLQWCMHRFCTHCIEEWSRVRRVCPLCKAEYRGWYYSVQSNNEFLERILPPVPESNTQLSQGDVPARQAFSRFHLWRDPRLIRQESGRRRRPLHLGRQGVAPDGAASRSGSFPTQRSFGLPRQHQSAEAMRHFEEQAAAKVLRWRRSIYDKNLKARPFEVGKRLMSTKDAKERAERRLEPWIRRELQAVVPNSDHDFLVRLILGIWFASNSEASHTSQKQGRLGGQYATSSRHAADSIEVEAFEANAIKELKRFLDDKAELFWHELRSFAESPFTMQAYDTVVVYTRHDDGRRANYRPDRRL</sequence>
<keyword evidence="14" id="KW-1185">Reference proteome</keyword>
<evidence type="ECO:0000256" key="9">
    <source>
        <dbReference type="PROSITE-ProRule" id="PRU00175"/>
    </source>
</evidence>
<comment type="catalytic activity">
    <reaction evidence="1">
        <text>S-ubiquitinyl-[E2 ubiquitin-conjugating enzyme]-L-cysteine + [acceptor protein]-L-lysine = [E2 ubiquitin-conjugating enzyme]-L-cysteine + N(6)-ubiquitinyl-[acceptor protein]-L-lysine.</text>
        <dbReference type="EC" id="2.3.2.27"/>
    </reaction>
</comment>
<evidence type="ECO:0000259" key="11">
    <source>
        <dbReference type="PROSITE" id="PS50089"/>
    </source>
</evidence>
<protein>
    <recommendedName>
        <fullName evidence="2">RING-type E3 ubiquitin transferase</fullName>
        <ecNumber evidence="2">2.3.2.27</ecNumber>
    </recommendedName>
</protein>
<dbReference type="PANTHER" id="PTHR46077:SF1">
    <property type="entry name" value="TOP1 BINDING ARGININE_SERINE RICH PROTEIN, E3 UBIQUITIN LIGASE"/>
    <property type="match status" value="1"/>
</dbReference>
<evidence type="ECO:0000256" key="7">
    <source>
        <dbReference type="ARBA" id="ARBA00023015"/>
    </source>
</evidence>
<dbReference type="Proteomes" id="UP000006727">
    <property type="component" value="Chromosome 21"/>
</dbReference>
<dbReference type="RefSeq" id="XP_024358892.1">
    <property type="nucleotide sequence ID" value="XM_024503124.2"/>
</dbReference>
<evidence type="ECO:0000256" key="2">
    <source>
        <dbReference type="ARBA" id="ARBA00012483"/>
    </source>
</evidence>
<dbReference type="GeneID" id="112273998"/>
<evidence type="ECO:0000256" key="4">
    <source>
        <dbReference type="ARBA" id="ARBA00022723"/>
    </source>
</evidence>
<evidence type="ECO:0000313" key="13">
    <source>
        <dbReference type="EnsemblPlants" id="Pp3c21_11960V3.1"/>
    </source>
</evidence>
<evidence type="ECO:0000256" key="1">
    <source>
        <dbReference type="ARBA" id="ARBA00000900"/>
    </source>
</evidence>
<dbReference type="InterPro" id="IPR001841">
    <property type="entry name" value="Znf_RING"/>
</dbReference>
<dbReference type="GO" id="GO:0061630">
    <property type="term" value="F:ubiquitin protein ligase activity"/>
    <property type="evidence" value="ECO:0000318"/>
    <property type="project" value="GO_Central"/>
</dbReference>
<gene>
    <name evidence="13" type="primary">LOC112273998</name>
    <name evidence="12" type="ORF">PHYPA_026074</name>
</gene>
<keyword evidence="5 9" id="KW-0863">Zinc-finger</keyword>
<dbReference type="Gramene" id="Pp3c21_11960V3.2">
    <property type="protein sequence ID" value="Pp3c21_11960V3.2"/>
    <property type="gene ID" value="Pp3c21_11960"/>
</dbReference>
<feature type="compositionally biased region" description="Polar residues" evidence="10">
    <location>
        <begin position="249"/>
        <end position="258"/>
    </location>
</feature>
<dbReference type="Pfam" id="PF13639">
    <property type="entry name" value="zf-RING_2"/>
    <property type="match status" value="1"/>
</dbReference>
<accession>A9TZ96</accession>
<reference evidence="12 14" key="2">
    <citation type="journal article" date="2018" name="Plant J.">
        <title>The Physcomitrella patens chromosome-scale assembly reveals moss genome structure and evolution.</title>
        <authorList>
            <person name="Lang D."/>
            <person name="Ullrich K.K."/>
            <person name="Murat F."/>
            <person name="Fuchs J."/>
            <person name="Jenkins J."/>
            <person name="Haas F.B."/>
            <person name="Piednoel M."/>
            <person name="Gundlach H."/>
            <person name="Van Bel M."/>
            <person name="Meyberg R."/>
            <person name="Vives C."/>
            <person name="Morata J."/>
            <person name="Symeonidi A."/>
            <person name="Hiss M."/>
            <person name="Muchero W."/>
            <person name="Kamisugi Y."/>
            <person name="Saleh O."/>
            <person name="Blanc G."/>
            <person name="Decker E.L."/>
            <person name="van Gessel N."/>
            <person name="Grimwood J."/>
            <person name="Hayes R.D."/>
            <person name="Graham S.W."/>
            <person name="Gunter L.E."/>
            <person name="McDaniel S.F."/>
            <person name="Hoernstein S.N.W."/>
            <person name="Larsson A."/>
            <person name="Li F.W."/>
            <person name="Perroud P.F."/>
            <person name="Phillips J."/>
            <person name="Ranjan P."/>
            <person name="Rokshar D.S."/>
            <person name="Rothfels C.J."/>
            <person name="Schneider L."/>
            <person name="Shu S."/>
            <person name="Stevenson D.W."/>
            <person name="Thummler F."/>
            <person name="Tillich M."/>
            <person name="Villarreal Aguilar J.C."/>
            <person name="Widiez T."/>
            <person name="Wong G.K."/>
            <person name="Wymore A."/>
            <person name="Zhang Y."/>
            <person name="Zimmer A.D."/>
            <person name="Quatrano R.S."/>
            <person name="Mayer K.F.X."/>
            <person name="Goodstein D."/>
            <person name="Casacuberta J.M."/>
            <person name="Vandepoele K."/>
            <person name="Reski R."/>
            <person name="Cuming A.C."/>
            <person name="Tuskan G.A."/>
            <person name="Maumus F."/>
            <person name="Salse J."/>
            <person name="Schmutz J."/>
            <person name="Rensing S.A."/>
        </authorList>
    </citation>
    <scope>NUCLEOTIDE SEQUENCE [LARGE SCALE GENOMIC DNA]</scope>
    <source>
        <strain evidence="13 14">cv. Gransden 2004</strain>
    </source>
</reference>
<feature type="region of interest" description="Disordered" evidence="10">
    <location>
        <begin position="233"/>
        <end position="259"/>
    </location>
</feature>
<keyword evidence="4" id="KW-0479">Metal-binding</keyword>
<organism evidence="12">
    <name type="scientific">Physcomitrium patens</name>
    <name type="common">Spreading-leaved earth moss</name>
    <name type="synonym">Physcomitrella patens</name>
    <dbReference type="NCBI Taxonomy" id="3218"/>
    <lineage>
        <taxon>Eukaryota</taxon>
        <taxon>Viridiplantae</taxon>
        <taxon>Streptophyta</taxon>
        <taxon>Embryophyta</taxon>
        <taxon>Bryophyta</taxon>
        <taxon>Bryophytina</taxon>
        <taxon>Bryopsida</taxon>
        <taxon>Funariidae</taxon>
        <taxon>Funariales</taxon>
        <taxon>Funariaceae</taxon>
        <taxon>Physcomitrium</taxon>
    </lineage>
</organism>
<keyword evidence="6" id="KW-0862">Zinc</keyword>
<evidence type="ECO:0000256" key="10">
    <source>
        <dbReference type="SAM" id="MobiDB-lite"/>
    </source>
</evidence>
<dbReference type="Gene3D" id="3.30.40.10">
    <property type="entry name" value="Zinc/RING finger domain, C3HC4 (zinc finger)"/>
    <property type="match status" value="1"/>
</dbReference>
<dbReference type="GO" id="GO:0008270">
    <property type="term" value="F:zinc ion binding"/>
    <property type="evidence" value="ECO:0007669"/>
    <property type="project" value="UniProtKB-KW"/>
</dbReference>
<evidence type="ECO:0000256" key="5">
    <source>
        <dbReference type="ARBA" id="ARBA00022771"/>
    </source>
</evidence>
<dbReference type="PaxDb" id="3218-PP1S382_38V6.1"/>
<dbReference type="EnsemblPlants" id="Pp3c21_11960V3.1">
    <property type="protein sequence ID" value="Pp3c21_11960V3.1"/>
    <property type="gene ID" value="Pp3c21_11960"/>
</dbReference>
<feature type="domain" description="RING-type" evidence="11">
    <location>
        <begin position="128"/>
        <end position="169"/>
    </location>
</feature>
<dbReference type="HOGENOM" id="CLU_618787_0_0_1"/>
<dbReference type="SUPFAM" id="SSF57850">
    <property type="entry name" value="RING/U-box"/>
    <property type="match status" value="1"/>
</dbReference>
<dbReference type="PANTHER" id="PTHR46077">
    <property type="entry name" value="E3 UBIQUITIN-PROTEIN LIGASE TOPORS"/>
    <property type="match status" value="1"/>
</dbReference>
<evidence type="ECO:0000256" key="3">
    <source>
        <dbReference type="ARBA" id="ARBA00022679"/>
    </source>
</evidence>
<feature type="region of interest" description="Disordered" evidence="10">
    <location>
        <begin position="21"/>
        <end position="80"/>
    </location>
</feature>
<keyword evidence="8" id="KW-0804">Transcription</keyword>
<evidence type="ECO:0000313" key="14">
    <source>
        <dbReference type="Proteomes" id="UP000006727"/>
    </source>
</evidence>
<dbReference type="OrthoDB" id="5600418at2759"/>
<name>A9TZ96_PHYPA</name>
<dbReference type="AlphaFoldDB" id="A9TZ96"/>
<dbReference type="EnsemblPlants" id="Pp3c21_11960V3.3">
    <property type="protein sequence ID" value="Pp3c21_11960V3.3"/>
    <property type="gene ID" value="Pp3c21_11960"/>
</dbReference>
<dbReference type="EnsemblPlants" id="Pp3c21_11960V3.2">
    <property type="protein sequence ID" value="Pp3c21_11960V3.2"/>
    <property type="gene ID" value="Pp3c21_11960"/>
</dbReference>
<evidence type="ECO:0000313" key="12">
    <source>
        <dbReference type="EMBL" id="PNR31951.1"/>
    </source>
</evidence>
<proteinExistence type="predicted"/>
<dbReference type="Gramene" id="Pp3c21_11960V3.1">
    <property type="protein sequence ID" value="Pp3c21_11960V3.1"/>
    <property type="gene ID" value="Pp3c21_11960"/>
</dbReference>
<dbReference type="STRING" id="3218.A9TZ96"/>
<dbReference type="InterPro" id="IPR017907">
    <property type="entry name" value="Znf_RING_CS"/>
</dbReference>
<dbReference type="EMBL" id="ABEU02000021">
    <property type="protein sequence ID" value="PNR31951.1"/>
    <property type="molecule type" value="Genomic_DNA"/>
</dbReference>